<protein>
    <submittedName>
        <fullName evidence="2">Uncharacterized protein</fullName>
    </submittedName>
</protein>
<dbReference type="OrthoDB" id="1414930at2"/>
<keyword evidence="3" id="KW-1185">Reference proteome</keyword>
<proteinExistence type="predicted"/>
<sequence length="182" mass="19474">MPSYDDTLLPAPRSAEPAYEPTAVPVDPASLAARIAHLTSWNADRLAAEGCLVDPPQPGGPMIGRRHRSPLGEDLLREAKDLLYTLLFGTREHGVALNRVQRELLILAVPLAKAPVLAFASLAPAESGDAAGNALLRIEYGETAGELVGDAVVAALRLINRLEINEGFLSARKENARRDTLI</sequence>
<feature type="region of interest" description="Disordered" evidence="1">
    <location>
        <begin position="1"/>
        <end position="21"/>
    </location>
</feature>
<dbReference type="Proteomes" id="UP000199501">
    <property type="component" value="Unassembled WGS sequence"/>
</dbReference>
<dbReference type="RefSeq" id="WP_091452574.1">
    <property type="nucleotide sequence ID" value="NZ_FMZZ01000009.1"/>
</dbReference>
<gene>
    <name evidence="2" type="ORF">SAMN05216174_10929</name>
</gene>
<reference evidence="3" key="1">
    <citation type="submission" date="2016-10" db="EMBL/GenBank/DDBJ databases">
        <authorList>
            <person name="Varghese N."/>
            <person name="Submissions S."/>
        </authorList>
    </citation>
    <scope>NUCLEOTIDE SEQUENCE [LARGE SCALE GENOMIC DNA]</scope>
    <source>
        <strain evidence="3">IBRC-M 10403</strain>
    </source>
</reference>
<evidence type="ECO:0000313" key="2">
    <source>
        <dbReference type="EMBL" id="SDD25478.1"/>
    </source>
</evidence>
<dbReference type="EMBL" id="FMZZ01000009">
    <property type="protein sequence ID" value="SDD25478.1"/>
    <property type="molecule type" value="Genomic_DNA"/>
</dbReference>
<name>A0A1G6T8U2_9PSEU</name>
<evidence type="ECO:0000313" key="3">
    <source>
        <dbReference type="Proteomes" id="UP000199501"/>
    </source>
</evidence>
<accession>A0A1G6T8U2</accession>
<evidence type="ECO:0000256" key="1">
    <source>
        <dbReference type="SAM" id="MobiDB-lite"/>
    </source>
</evidence>
<dbReference type="STRING" id="1271860.SAMN05216174_10929"/>
<organism evidence="2 3">
    <name type="scientific">Actinokineospora iranica</name>
    <dbReference type="NCBI Taxonomy" id="1271860"/>
    <lineage>
        <taxon>Bacteria</taxon>
        <taxon>Bacillati</taxon>
        <taxon>Actinomycetota</taxon>
        <taxon>Actinomycetes</taxon>
        <taxon>Pseudonocardiales</taxon>
        <taxon>Pseudonocardiaceae</taxon>
        <taxon>Actinokineospora</taxon>
    </lineage>
</organism>
<dbReference type="AlphaFoldDB" id="A0A1G6T8U2"/>